<accession>A0ABY9GGQ5</accession>
<dbReference type="Proteomes" id="UP001230339">
    <property type="component" value="Chromosome"/>
</dbReference>
<dbReference type="EMBL" id="CP117449">
    <property type="protein sequence ID" value="WLH14797.1"/>
    <property type="molecule type" value="Genomic_DNA"/>
</dbReference>
<proteinExistence type="inferred from homology"/>
<dbReference type="SMART" id="SM00822">
    <property type="entry name" value="PKS_KR"/>
    <property type="match status" value="1"/>
</dbReference>
<protein>
    <submittedName>
        <fullName evidence="3">SDR family oxidoreductase</fullName>
    </submittedName>
</protein>
<dbReference type="PRINTS" id="PR00080">
    <property type="entry name" value="SDRFAMILY"/>
</dbReference>
<dbReference type="PRINTS" id="PR00081">
    <property type="entry name" value="GDHRDH"/>
</dbReference>
<dbReference type="InterPro" id="IPR057326">
    <property type="entry name" value="KR_dom"/>
</dbReference>
<dbReference type="Gene3D" id="3.40.50.720">
    <property type="entry name" value="NAD(P)-binding Rossmann-like Domain"/>
    <property type="match status" value="1"/>
</dbReference>
<dbReference type="SUPFAM" id="SSF51735">
    <property type="entry name" value="NAD(P)-binding Rossmann-fold domains"/>
    <property type="match status" value="1"/>
</dbReference>
<keyword evidence="4" id="KW-1185">Reference proteome</keyword>
<evidence type="ECO:0000313" key="4">
    <source>
        <dbReference type="Proteomes" id="UP001230339"/>
    </source>
</evidence>
<reference evidence="3 4" key="1">
    <citation type="submission" date="2023-02" db="EMBL/GenBank/DDBJ databases">
        <title>Evolution of Hrp T3SS in non-pathogenic Pseudomonas fluorescens.</title>
        <authorList>
            <person name="Liao K."/>
            <person name="Wei H."/>
            <person name="Gu Y."/>
        </authorList>
    </citation>
    <scope>NUCLEOTIDE SEQUENCE [LARGE SCALE GENOMIC DNA]</scope>
    <source>
        <strain evidence="3 4">FP205</strain>
    </source>
</reference>
<dbReference type="RefSeq" id="WP_305389483.1">
    <property type="nucleotide sequence ID" value="NZ_CP117434.1"/>
</dbReference>
<dbReference type="PANTHER" id="PTHR42760:SF40">
    <property type="entry name" value="3-OXOACYL-[ACYL-CARRIER-PROTEIN] REDUCTASE, CHLOROPLASTIC"/>
    <property type="match status" value="1"/>
</dbReference>
<evidence type="ECO:0000256" key="1">
    <source>
        <dbReference type="ARBA" id="ARBA00006484"/>
    </source>
</evidence>
<dbReference type="Pfam" id="PF13561">
    <property type="entry name" value="adh_short_C2"/>
    <property type="match status" value="1"/>
</dbReference>
<dbReference type="PROSITE" id="PS00061">
    <property type="entry name" value="ADH_SHORT"/>
    <property type="match status" value="1"/>
</dbReference>
<name>A0ABY9GGQ5_9PSED</name>
<evidence type="ECO:0000259" key="2">
    <source>
        <dbReference type="SMART" id="SM00822"/>
    </source>
</evidence>
<dbReference type="InterPro" id="IPR020904">
    <property type="entry name" value="Sc_DH/Rdtase_CS"/>
</dbReference>
<sequence length="249" mass="25713">MSPRLQGHVALITGGAGGIGSAICQRLAQEGAAVIIADLGPGVAELAHSLTTRGYQAIAVNLDVSSRDSWTAVMADLPPAFKAVDILVNVAGIVRDRTLIKMTDEEWDAVIDVNLRGSWMGCQFGLAAMVGHGWGRIINIASTAILGTYGQANYSSAKAGVVGLTHTVALEAARHGVLVNAVAPGIVETSILASVPEEVRARWIAKMPLGRPAQPAEIASVVAFLASDDASYMSGQVLIVDGGATTGDY</sequence>
<evidence type="ECO:0000313" key="3">
    <source>
        <dbReference type="EMBL" id="WLH14797.1"/>
    </source>
</evidence>
<dbReference type="InterPro" id="IPR036291">
    <property type="entry name" value="NAD(P)-bd_dom_sf"/>
</dbReference>
<gene>
    <name evidence="3" type="ORF">PSH57_11020</name>
</gene>
<comment type="similarity">
    <text evidence="1">Belongs to the short-chain dehydrogenases/reductases (SDR) family.</text>
</comment>
<dbReference type="PANTHER" id="PTHR42760">
    <property type="entry name" value="SHORT-CHAIN DEHYDROGENASES/REDUCTASES FAMILY MEMBER"/>
    <property type="match status" value="1"/>
</dbReference>
<feature type="domain" description="Ketoreductase" evidence="2">
    <location>
        <begin position="8"/>
        <end position="189"/>
    </location>
</feature>
<dbReference type="InterPro" id="IPR002347">
    <property type="entry name" value="SDR_fam"/>
</dbReference>
<organism evidence="3 4">
    <name type="scientific">Pseudomonas hefeiensis</name>
    <dbReference type="NCBI Taxonomy" id="2738125"/>
    <lineage>
        <taxon>Bacteria</taxon>
        <taxon>Pseudomonadati</taxon>
        <taxon>Pseudomonadota</taxon>
        <taxon>Gammaproteobacteria</taxon>
        <taxon>Pseudomonadales</taxon>
        <taxon>Pseudomonadaceae</taxon>
        <taxon>Pseudomonas</taxon>
    </lineage>
</organism>